<evidence type="ECO:0000313" key="2">
    <source>
        <dbReference type="Proteomes" id="UP001150581"/>
    </source>
</evidence>
<dbReference type="Proteomes" id="UP001150581">
    <property type="component" value="Unassembled WGS sequence"/>
</dbReference>
<sequence length="285" mass="31476">MYTYIRALLCLALATMSLHLTSGLSIPHLEKRIINGFNMTDPLSPETVAVYRYIDTGKSNCGGTLISNNYAVTAAHCLILQTDELYPAKNISIGYNNKDRRLQTEATALDVIIHPEYFASKRNAKFDIAVVKINPIEFNKNTKRMPIYDGPVYEGQNLLTMGWGTMEDGAKDPDMMRGVLVIAGNSTMCQRFVPEFKDNNGPQICTLHANTPYQTTCQGDSGTGLAIAVGGKMMFAGLTSTTYNIDEFPCGNPTGAEFFVRISYQLDFIMKNTGLSKEYLLGEVE</sequence>
<comment type="caution">
    <text evidence="1">The sequence shown here is derived from an EMBL/GenBank/DDBJ whole genome shotgun (WGS) entry which is preliminary data.</text>
</comment>
<reference evidence="1" key="1">
    <citation type="submission" date="2022-07" db="EMBL/GenBank/DDBJ databases">
        <title>Phylogenomic reconstructions and comparative analyses of Kickxellomycotina fungi.</title>
        <authorList>
            <person name="Reynolds N.K."/>
            <person name="Stajich J.E."/>
            <person name="Barry K."/>
            <person name="Grigoriev I.V."/>
            <person name="Crous P."/>
            <person name="Smith M.E."/>
        </authorList>
    </citation>
    <scope>NUCLEOTIDE SEQUENCE</scope>
    <source>
        <strain evidence="1">Benny 63K</strain>
    </source>
</reference>
<evidence type="ECO:0000313" key="1">
    <source>
        <dbReference type="EMBL" id="KAJ1896180.1"/>
    </source>
</evidence>
<organism evidence="1 2">
    <name type="scientific">Kickxella alabastrina</name>
    <dbReference type="NCBI Taxonomy" id="61397"/>
    <lineage>
        <taxon>Eukaryota</taxon>
        <taxon>Fungi</taxon>
        <taxon>Fungi incertae sedis</taxon>
        <taxon>Zoopagomycota</taxon>
        <taxon>Kickxellomycotina</taxon>
        <taxon>Kickxellomycetes</taxon>
        <taxon>Kickxellales</taxon>
        <taxon>Kickxellaceae</taxon>
        <taxon>Kickxella</taxon>
    </lineage>
</organism>
<protein>
    <submittedName>
        <fullName evidence="1">Uncharacterized protein</fullName>
    </submittedName>
</protein>
<keyword evidence="2" id="KW-1185">Reference proteome</keyword>
<accession>A0ACC1IIC3</accession>
<gene>
    <name evidence="1" type="ORF">LPJ66_004143</name>
</gene>
<name>A0ACC1IIC3_9FUNG</name>
<proteinExistence type="predicted"/>
<dbReference type="EMBL" id="JANBPG010000477">
    <property type="protein sequence ID" value="KAJ1896180.1"/>
    <property type="molecule type" value="Genomic_DNA"/>
</dbReference>